<dbReference type="InterPro" id="IPR057258">
    <property type="entry name" value="Ribosomal_uS3"/>
</dbReference>
<sequence>MGQKIHPIGFRLSTSNNYQSFWYSKIRKKYIKYLKEDNYIRQSIHNQIKKRIISHITISRIYKKSKKIYIYIKTNDIRFFSTKIREKIKKDLTIILSSEYEIIDFKIFKIQKVYLDSGLIVNLIADQIEKRIHFKRIMNSMLQKIYKEKDIIGVKILLAGRLNGSEIARTEWVLRGSVPLQTIEKNIQYSTAEANTIFGIIGIKVWISKKD</sequence>
<dbReference type="GO" id="GO:0003723">
    <property type="term" value="F:RNA binding"/>
    <property type="evidence" value="ECO:0007669"/>
    <property type="project" value="InterPro"/>
</dbReference>
<evidence type="ECO:0000259" key="6">
    <source>
        <dbReference type="Pfam" id="PF00189"/>
    </source>
</evidence>
<keyword evidence="3 5" id="KW-0687">Ribonucleoprotein</keyword>
<keyword evidence="7" id="KW-0934">Plastid</keyword>
<dbReference type="NCBIfam" id="TIGR01009">
    <property type="entry name" value="rpsC_bact"/>
    <property type="match status" value="1"/>
</dbReference>
<dbReference type="SUPFAM" id="SSF54814">
    <property type="entry name" value="Prokaryotic type KH domain (KH-domain type II)"/>
    <property type="match status" value="1"/>
</dbReference>
<dbReference type="Gene3D" id="3.30.1140.32">
    <property type="entry name" value="Ribosomal protein S3, C-terminal domain"/>
    <property type="match status" value="1"/>
</dbReference>
<evidence type="ECO:0000256" key="1">
    <source>
        <dbReference type="ARBA" id="ARBA00010761"/>
    </source>
</evidence>
<comment type="similarity">
    <text evidence="1 5">Belongs to the universal ribosomal protein uS3 family.</text>
</comment>
<proteinExistence type="inferred from homology"/>
<dbReference type="InterPro" id="IPR009019">
    <property type="entry name" value="KH_sf_prok-type"/>
</dbReference>
<protein>
    <recommendedName>
        <fullName evidence="4">Small ribosomal subunit protein uS3c</fullName>
    </recommendedName>
</protein>
<dbReference type="InterPro" id="IPR018280">
    <property type="entry name" value="Ribosomal_uS3_CS"/>
</dbReference>
<accession>A0A2Z5ZB26</accession>
<evidence type="ECO:0000256" key="5">
    <source>
        <dbReference type="RuleBase" id="RU003624"/>
    </source>
</evidence>
<dbReference type="InterPro" id="IPR001351">
    <property type="entry name" value="Ribosomal_uS3_C"/>
</dbReference>
<dbReference type="InterPro" id="IPR015946">
    <property type="entry name" value="KH_dom-like_a/b"/>
</dbReference>
<dbReference type="SUPFAM" id="SSF54821">
    <property type="entry name" value="Ribosomal protein S3 C-terminal domain"/>
    <property type="match status" value="1"/>
</dbReference>
<dbReference type="EMBL" id="AP018506">
    <property type="protein sequence ID" value="BBC77577.1"/>
    <property type="molecule type" value="Genomic_DNA"/>
</dbReference>
<dbReference type="PANTHER" id="PTHR11760">
    <property type="entry name" value="30S/40S RIBOSOMAL PROTEIN S3"/>
    <property type="match status" value="1"/>
</dbReference>
<gene>
    <name evidence="7" type="primary">rps3</name>
</gene>
<reference evidence="7" key="1">
    <citation type="submission" date="2018-02" db="EMBL/GenBank/DDBJ databases">
        <title>Evolution and diversity of non-photosynthetic diatom plastid genomes.</title>
        <authorList>
            <person name="Kamikawa R."/>
            <person name="Ishii K."/>
        </authorList>
    </citation>
    <scope>NUCLEOTIDE SEQUENCE</scope>
    <source>
        <strain evidence="7">PL1-4</strain>
    </source>
</reference>
<dbReference type="HAMAP" id="MF_01309_B">
    <property type="entry name" value="Ribosomal_uS3_B"/>
    <property type="match status" value="1"/>
</dbReference>
<evidence type="ECO:0000256" key="2">
    <source>
        <dbReference type="ARBA" id="ARBA00022980"/>
    </source>
</evidence>
<dbReference type="Gene3D" id="3.30.300.20">
    <property type="match status" value="1"/>
</dbReference>
<organism evidence="7">
    <name type="scientific">Nitzschia sp. PL1-4</name>
    <dbReference type="NCBI Taxonomy" id="2083272"/>
    <lineage>
        <taxon>Eukaryota</taxon>
        <taxon>Sar</taxon>
        <taxon>Stramenopiles</taxon>
        <taxon>Ochrophyta</taxon>
        <taxon>Bacillariophyta</taxon>
        <taxon>Bacillariophyceae</taxon>
        <taxon>Bacillariophycidae</taxon>
        <taxon>Bacillariales</taxon>
        <taxon>Bacillariaceae</taxon>
        <taxon>Nitzschia</taxon>
    </lineage>
</organism>
<feature type="domain" description="Small ribosomal subunit protein uS3 C-terminal" evidence="6">
    <location>
        <begin position="124"/>
        <end position="207"/>
    </location>
</feature>
<keyword evidence="2 5" id="KW-0689">Ribosomal protein</keyword>
<dbReference type="InterPro" id="IPR005704">
    <property type="entry name" value="Ribosomal_uS3_bac-typ"/>
</dbReference>
<evidence type="ECO:0000313" key="7">
    <source>
        <dbReference type="EMBL" id="BBC77577.1"/>
    </source>
</evidence>
<name>A0A2Z5ZB26_9STRA</name>
<evidence type="ECO:0000256" key="3">
    <source>
        <dbReference type="ARBA" id="ARBA00023274"/>
    </source>
</evidence>
<dbReference type="Pfam" id="PF00189">
    <property type="entry name" value="Ribosomal_S3_C"/>
    <property type="match status" value="1"/>
</dbReference>
<dbReference type="GO" id="GO:0003735">
    <property type="term" value="F:structural constituent of ribosome"/>
    <property type="evidence" value="ECO:0007669"/>
    <property type="project" value="InterPro"/>
</dbReference>
<dbReference type="PANTHER" id="PTHR11760:SF19">
    <property type="entry name" value="SMALL RIBOSOMAL SUBUNIT PROTEIN US3C"/>
    <property type="match status" value="1"/>
</dbReference>
<dbReference type="PROSITE" id="PS00548">
    <property type="entry name" value="RIBOSOMAL_S3"/>
    <property type="match status" value="1"/>
</dbReference>
<dbReference type="GO" id="GO:0006412">
    <property type="term" value="P:translation"/>
    <property type="evidence" value="ECO:0007669"/>
    <property type="project" value="InterPro"/>
</dbReference>
<dbReference type="InterPro" id="IPR036419">
    <property type="entry name" value="Ribosomal_S3_C_sf"/>
</dbReference>
<dbReference type="GO" id="GO:0022627">
    <property type="term" value="C:cytosolic small ribosomal subunit"/>
    <property type="evidence" value="ECO:0007669"/>
    <property type="project" value="TreeGrafter"/>
</dbReference>
<geneLocation type="plastid" evidence="7"/>
<evidence type="ECO:0000256" key="4">
    <source>
        <dbReference type="ARBA" id="ARBA00035154"/>
    </source>
</evidence>
<dbReference type="AlphaFoldDB" id="A0A2Z5ZB26"/>